<proteinExistence type="predicted"/>
<keyword evidence="3" id="KW-1185">Reference proteome</keyword>
<gene>
    <name evidence="2" type="ORF">DFQ45_101377</name>
</gene>
<evidence type="ECO:0000313" key="2">
    <source>
        <dbReference type="EMBL" id="TDQ40242.1"/>
    </source>
</evidence>
<dbReference type="RefSeq" id="WP_206167979.1">
    <property type="nucleotide sequence ID" value="NZ_LNJZ01000007.1"/>
</dbReference>
<feature type="domain" description="DUF4351" evidence="1">
    <location>
        <begin position="245"/>
        <end position="298"/>
    </location>
</feature>
<dbReference type="InterPro" id="IPR025587">
    <property type="entry name" value="DUF4351"/>
</dbReference>
<dbReference type="PANTHER" id="PTHR35586:SF1">
    <property type="entry name" value="SLL1691 PROTEIN"/>
    <property type="match status" value="1"/>
</dbReference>
<dbReference type="AlphaFoldDB" id="A0A4R6U455"/>
<dbReference type="EMBL" id="SNYK01000001">
    <property type="protein sequence ID" value="TDQ40242.1"/>
    <property type="molecule type" value="Genomic_DNA"/>
</dbReference>
<organism evidence="2 3">
    <name type="scientific">Thiopseudomonas denitrificans</name>
    <dbReference type="NCBI Taxonomy" id="1501432"/>
    <lineage>
        <taxon>Bacteria</taxon>
        <taxon>Pseudomonadati</taxon>
        <taxon>Pseudomonadota</taxon>
        <taxon>Gammaproteobacteria</taxon>
        <taxon>Pseudomonadales</taxon>
        <taxon>Pseudomonadaceae</taxon>
        <taxon>Thiopseudomonas</taxon>
    </lineage>
</organism>
<reference evidence="2 3" key="1">
    <citation type="submission" date="2019-03" db="EMBL/GenBank/DDBJ databases">
        <title>Genomic Encyclopedia of Type Strains, Phase IV (KMG-IV): sequencing the most valuable type-strain genomes for metagenomic binning, comparative biology and taxonomic classification.</title>
        <authorList>
            <person name="Goeker M."/>
        </authorList>
    </citation>
    <scope>NUCLEOTIDE SEQUENCE [LARGE SCALE GENOMIC DNA]</scope>
    <source>
        <strain evidence="2 3">DSM 28679</strain>
    </source>
</reference>
<name>A0A4R6U455_9GAMM</name>
<evidence type="ECO:0000313" key="3">
    <source>
        <dbReference type="Proteomes" id="UP000294575"/>
    </source>
</evidence>
<comment type="caution">
    <text evidence="2">The sequence shown here is derived from an EMBL/GenBank/DDBJ whole genome shotgun (WGS) entry which is preliminary data.</text>
</comment>
<accession>A0A4R6U455</accession>
<dbReference type="Pfam" id="PF14261">
    <property type="entry name" value="DUF4351"/>
    <property type="match status" value="1"/>
</dbReference>
<protein>
    <submittedName>
        <fullName evidence="2">Uncharacterized protein DUF4351</fullName>
    </submittedName>
</protein>
<sequence>MPNPISHDQNFKNLILDYSHQALEFFAASEAAHINPGAQITPIRQEQLKNRLGDRFHELDVPLLVEWPDGRRDALLFVLEEETSPQRFSIHRLAHYCLELSEMYGTSRVVPVVIFLRDARRLPTRLQLGGDQLTYLSFQYLKCDLAQLDASHYLDSQNLVARLNLPNMRWPEEQKVDIYAHAMSGLFSLEPDPEKQLKYIDFIDIYTALDDNQMHEYQQRYPQENSKMTGLTERLLQEGIQQGMQQGMQQGSLSVLLRQITRRFGPLDSSTRQRLQQATEHELECWTDNILDAQTLDDVFVCH</sequence>
<evidence type="ECO:0000259" key="1">
    <source>
        <dbReference type="Pfam" id="PF14261"/>
    </source>
</evidence>
<dbReference type="PANTHER" id="PTHR35586">
    <property type="entry name" value="SLL1691 PROTEIN"/>
    <property type="match status" value="1"/>
</dbReference>
<dbReference type="Proteomes" id="UP000294575">
    <property type="component" value="Unassembled WGS sequence"/>
</dbReference>